<dbReference type="Gene3D" id="3.40.190.10">
    <property type="entry name" value="Periplasmic binding protein-like II"/>
    <property type="match status" value="1"/>
</dbReference>
<name>A0A859DN28_9FIRM</name>
<sequence length="564" mass="60101">MDEFLQRCKTDLKRIWALLCCIILLVSSLAGCGTPKNANKNIRVWLTEEPSTLDPQVAQGSGAATVISALYEGLCRLDANGKAVPGAAESWQADSTNTEFTFHLRSNAVWNGNVKALTGENTKDTTPTPLTASDFVFAWQRALEPATASPSCTSMMCIENAAQIHTGSLSADNLGVTAKDSHTLVVHLRYSCPEFPQLTAQSVFMPCNQAFFTYASGRYGMDRATILGNGPFSIPNYGWNHDQDLALKRTDTYVGRTAALPASIAFTIGDIPASDTSSSAVSAAADTGSAASTTLNAVQALTGNKLEIASLDLSLESTAKKAGMTVTSFQDTTCGLCFHTGGTFQSAALRRAFVQTLNRSALMKLIPTGTSQAEGILPLDMQFGGKTYRTQAGSMYLQQSSAAAAQGRSLLPNGKKITLLCTDQTKALASEMLACWNQAFQTYFSLHSVSEANLLSSVSSGNYDMAIYPYTPTSFDACTALSAFQSNQSGNFTQLKDSSYDQLLQSTGISAATLAQAEKYLSENAVFYPLYSTRHDYAALPSVTGVVYRPFGGGLDLCDAGIND</sequence>
<proteinExistence type="inferred from homology"/>
<evidence type="ECO:0000313" key="6">
    <source>
        <dbReference type="EMBL" id="QKN23228.1"/>
    </source>
</evidence>
<dbReference type="PROSITE" id="PS51257">
    <property type="entry name" value="PROKAR_LIPOPROTEIN"/>
    <property type="match status" value="1"/>
</dbReference>
<dbReference type="PANTHER" id="PTHR30290:SF10">
    <property type="entry name" value="PERIPLASMIC OLIGOPEPTIDE-BINDING PROTEIN-RELATED"/>
    <property type="match status" value="1"/>
</dbReference>
<protein>
    <submittedName>
        <fullName evidence="6">Peptide ABC transporter substrate-binding protein</fullName>
    </submittedName>
</protein>
<dbReference type="InterPro" id="IPR030678">
    <property type="entry name" value="Peptide/Ni-bd"/>
</dbReference>
<comment type="subcellular location">
    <subcellularLocation>
        <location evidence="1">Cell envelope</location>
    </subcellularLocation>
</comment>
<evidence type="ECO:0000256" key="3">
    <source>
        <dbReference type="ARBA" id="ARBA00022448"/>
    </source>
</evidence>
<dbReference type="Pfam" id="PF00496">
    <property type="entry name" value="SBP_bac_5"/>
    <property type="match status" value="1"/>
</dbReference>
<dbReference type="PANTHER" id="PTHR30290">
    <property type="entry name" value="PERIPLASMIC BINDING COMPONENT OF ABC TRANSPORTER"/>
    <property type="match status" value="1"/>
</dbReference>
<dbReference type="InterPro" id="IPR039424">
    <property type="entry name" value="SBP_5"/>
</dbReference>
<keyword evidence="3" id="KW-0813">Transport</keyword>
<dbReference type="InterPro" id="IPR000914">
    <property type="entry name" value="SBP_5_dom"/>
</dbReference>
<dbReference type="AlphaFoldDB" id="A0A859DN28"/>
<dbReference type="EMBL" id="CP046051">
    <property type="protein sequence ID" value="QKN23228.1"/>
    <property type="molecule type" value="Genomic_DNA"/>
</dbReference>
<dbReference type="Gene3D" id="3.10.105.10">
    <property type="entry name" value="Dipeptide-binding Protein, Domain 3"/>
    <property type="match status" value="1"/>
</dbReference>
<evidence type="ECO:0000256" key="1">
    <source>
        <dbReference type="ARBA" id="ARBA00004196"/>
    </source>
</evidence>
<dbReference type="GO" id="GO:1904680">
    <property type="term" value="F:peptide transmembrane transporter activity"/>
    <property type="evidence" value="ECO:0007669"/>
    <property type="project" value="TreeGrafter"/>
</dbReference>
<feature type="domain" description="Solute-binding protein family 5" evidence="5">
    <location>
        <begin position="83"/>
        <end position="490"/>
    </location>
</feature>
<evidence type="ECO:0000256" key="4">
    <source>
        <dbReference type="ARBA" id="ARBA00022729"/>
    </source>
</evidence>
<evidence type="ECO:0000259" key="5">
    <source>
        <dbReference type="Pfam" id="PF00496"/>
    </source>
</evidence>
<dbReference type="GO" id="GO:0042597">
    <property type="term" value="C:periplasmic space"/>
    <property type="evidence" value="ECO:0007669"/>
    <property type="project" value="UniProtKB-ARBA"/>
</dbReference>
<dbReference type="Gene3D" id="3.90.76.10">
    <property type="entry name" value="Dipeptide-binding Protein, Domain 1"/>
    <property type="match status" value="1"/>
</dbReference>
<reference evidence="6 7" key="1">
    <citation type="submission" date="2019-11" db="EMBL/GenBank/DDBJ databases">
        <authorList>
            <person name="Ren C."/>
            <person name="Wang H."/>
            <person name="Xu Y."/>
        </authorList>
    </citation>
    <scope>NUCLEOTIDE SEQUENCE [LARGE SCALE GENOMIC DNA]</scope>
    <source>
        <strain evidence="6 7">LBM 19010</strain>
    </source>
</reference>
<gene>
    <name evidence="6" type="ORF">GJQ69_01230</name>
</gene>
<keyword evidence="4" id="KW-0732">Signal</keyword>
<dbReference type="KEGG" id="clf:GJQ69_01230"/>
<accession>A0A859DN28</accession>
<dbReference type="GO" id="GO:0043190">
    <property type="term" value="C:ATP-binding cassette (ABC) transporter complex"/>
    <property type="evidence" value="ECO:0007669"/>
    <property type="project" value="InterPro"/>
</dbReference>
<organism evidence="6 7">
    <name type="scientific">Caproicibacterium lactatifermentans</name>
    <dbReference type="NCBI Taxonomy" id="2666138"/>
    <lineage>
        <taxon>Bacteria</taxon>
        <taxon>Bacillati</taxon>
        <taxon>Bacillota</taxon>
        <taxon>Clostridia</taxon>
        <taxon>Eubacteriales</taxon>
        <taxon>Oscillospiraceae</taxon>
        <taxon>Caproicibacterium</taxon>
    </lineage>
</organism>
<dbReference type="GO" id="GO:0030313">
    <property type="term" value="C:cell envelope"/>
    <property type="evidence" value="ECO:0007669"/>
    <property type="project" value="UniProtKB-SubCell"/>
</dbReference>
<dbReference type="Proteomes" id="UP000501316">
    <property type="component" value="Chromosome"/>
</dbReference>
<evidence type="ECO:0000256" key="2">
    <source>
        <dbReference type="ARBA" id="ARBA00005695"/>
    </source>
</evidence>
<dbReference type="GO" id="GO:0015833">
    <property type="term" value="P:peptide transport"/>
    <property type="evidence" value="ECO:0007669"/>
    <property type="project" value="TreeGrafter"/>
</dbReference>
<dbReference type="CDD" id="cd08504">
    <property type="entry name" value="PBP2_OppA"/>
    <property type="match status" value="1"/>
</dbReference>
<comment type="similarity">
    <text evidence="2">Belongs to the bacterial solute-binding protein 5 family.</text>
</comment>
<evidence type="ECO:0000313" key="7">
    <source>
        <dbReference type="Proteomes" id="UP000501316"/>
    </source>
</evidence>
<dbReference type="SUPFAM" id="SSF53850">
    <property type="entry name" value="Periplasmic binding protein-like II"/>
    <property type="match status" value="1"/>
</dbReference>
<dbReference type="PIRSF" id="PIRSF002741">
    <property type="entry name" value="MppA"/>
    <property type="match status" value="1"/>
</dbReference>